<accession>A0ABN0GUD3</accession>
<keyword evidence="3" id="KW-1185">Reference proteome</keyword>
<dbReference type="CDD" id="cd00761">
    <property type="entry name" value="Glyco_tranf_GTA_type"/>
    <property type="match status" value="1"/>
</dbReference>
<name>A0ABN0GUD3_STRRT</name>
<dbReference type="RefSeq" id="WP_003088590.1">
    <property type="nucleotide sequence ID" value="NZ_AJTZ01000005.1"/>
</dbReference>
<dbReference type="SUPFAM" id="SSF53448">
    <property type="entry name" value="Nucleotide-diphospho-sugar transferases"/>
    <property type="match status" value="1"/>
</dbReference>
<organism evidence="2 3">
    <name type="scientific">Streptococcus ratti FA-1 = DSM 20564</name>
    <dbReference type="NCBI Taxonomy" id="699248"/>
    <lineage>
        <taxon>Bacteria</taxon>
        <taxon>Bacillati</taxon>
        <taxon>Bacillota</taxon>
        <taxon>Bacilli</taxon>
        <taxon>Lactobacillales</taxon>
        <taxon>Streptococcaceae</taxon>
        <taxon>Streptococcus</taxon>
    </lineage>
</organism>
<dbReference type="InterPro" id="IPR029044">
    <property type="entry name" value="Nucleotide-diphossugar_trans"/>
</dbReference>
<evidence type="ECO:0000313" key="3">
    <source>
        <dbReference type="Proteomes" id="UP000007815"/>
    </source>
</evidence>
<dbReference type="PANTHER" id="PTHR22916">
    <property type="entry name" value="GLYCOSYLTRANSFERASE"/>
    <property type="match status" value="1"/>
</dbReference>
<sequence>MQKLLTISIAAYNVEEYIEETLDSLVASKYCDRLEIFVVDDGGSDRTYEIAQKYEKQYPSVIPVHKENGGYGTTVNYSMAHATGKYFKLLDGDDWFDTKSLDQLIELLEHSQTDVLVTPFNWGPNKNELQKKSLTAYPKESTLFSHLKNFQTISMWSLCYRTDILRQASFELPGRTLYTDILYATIPFAYIKTIQYIDLPVYGYRVGRDGQSVSRASRIKNVEMMLGISERLAQFYANKKTNENAPYLLHRATSAYLQGVKTLFLLDVTVKTKQRLKTFDQAIHSVSPEVYKGILALGKLGKFLKLVRMTNYQAYYLLKVLYPKGFPNWI</sequence>
<comment type="caution">
    <text evidence="2">The sequence shown here is derived from an EMBL/GenBank/DDBJ whole genome shotgun (WGS) entry which is preliminary data.</text>
</comment>
<dbReference type="Gene3D" id="3.90.550.10">
    <property type="entry name" value="Spore Coat Polysaccharide Biosynthesis Protein SpsA, Chain A"/>
    <property type="match status" value="1"/>
</dbReference>
<proteinExistence type="predicted"/>
<dbReference type="Pfam" id="PF00535">
    <property type="entry name" value="Glycos_transf_2"/>
    <property type="match status" value="1"/>
</dbReference>
<evidence type="ECO:0000313" key="2">
    <source>
        <dbReference type="EMBL" id="EJN94047.1"/>
    </source>
</evidence>
<feature type="domain" description="Glycosyltransferase 2-like" evidence="1">
    <location>
        <begin position="7"/>
        <end position="144"/>
    </location>
</feature>
<reference evidence="2 3" key="1">
    <citation type="submission" date="2009-12" db="EMBL/GenBank/DDBJ databases">
        <authorList>
            <person name="Lefebure T."/>
            <person name="Cornejo O.E."/>
            <person name="Pavinski Bitar P.D."/>
            <person name="Lang P."/>
            <person name="Stanhope M.J."/>
        </authorList>
    </citation>
    <scope>NUCLEOTIDE SEQUENCE [LARGE SCALE GENOMIC DNA]</scope>
    <source>
        <strain evidence="2 3">FA-1</strain>
    </source>
</reference>
<dbReference type="Proteomes" id="UP000007815">
    <property type="component" value="Unassembled WGS sequence"/>
</dbReference>
<dbReference type="EMBL" id="AJTZ01000005">
    <property type="protein sequence ID" value="EJN94047.1"/>
    <property type="molecule type" value="Genomic_DNA"/>
</dbReference>
<dbReference type="InterPro" id="IPR001173">
    <property type="entry name" value="Glyco_trans_2-like"/>
</dbReference>
<dbReference type="PANTHER" id="PTHR22916:SF3">
    <property type="entry name" value="UDP-GLCNAC:BETAGAL BETA-1,3-N-ACETYLGLUCOSAMINYLTRANSFERASE-LIKE PROTEIN 1"/>
    <property type="match status" value="1"/>
</dbReference>
<gene>
    <name evidence="2" type="ORF">SRA_05906</name>
</gene>
<protein>
    <submittedName>
        <fullName evidence="2">Cell wall biosynthesis glycosyltransferase</fullName>
    </submittedName>
</protein>
<evidence type="ECO:0000259" key="1">
    <source>
        <dbReference type="Pfam" id="PF00535"/>
    </source>
</evidence>